<dbReference type="FunFam" id="3.30.900.10:FF:000009">
    <property type="entry name" value="Meiosis-specific protein ASY2"/>
    <property type="match status" value="1"/>
</dbReference>
<proteinExistence type="predicted"/>
<reference evidence="10" key="1">
    <citation type="journal article" date="2016" name="Proc. Natl. Acad. Sci. U.S.A.">
        <title>Chromosome-level assembly of Arabidopsis thaliana Ler reveals the extent of translocation and inversion polymorphisms.</title>
        <authorList>
            <person name="Zapata L."/>
            <person name="Ding J."/>
            <person name="Willing E.M."/>
            <person name="Hartwig B."/>
            <person name="Bezdan D."/>
            <person name="Jiao W.B."/>
            <person name="Patel V."/>
            <person name="Velikkakam James G."/>
            <person name="Koornneef M."/>
            <person name="Ossowski S."/>
            <person name="Schneeberger K."/>
        </authorList>
    </citation>
    <scope>NUCLEOTIDE SEQUENCE [LARGE SCALE GENOMIC DNA]</scope>
    <source>
        <strain evidence="10">cv. Landsberg erecta</strain>
    </source>
</reference>
<dbReference type="PROSITE" id="PS50815">
    <property type="entry name" value="HORMA"/>
    <property type="match status" value="1"/>
</dbReference>
<evidence type="ECO:0000313" key="9">
    <source>
        <dbReference type="EMBL" id="OAO98640.1"/>
    </source>
</evidence>
<dbReference type="Proteomes" id="UP000078284">
    <property type="component" value="Chromosome 4"/>
</dbReference>
<feature type="compositionally biased region" description="Basic and acidic residues" evidence="6">
    <location>
        <begin position="254"/>
        <end position="268"/>
    </location>
</feature>
<accession>A0A178UYW0</accession>
<keyword evidence="5" id="KW-0469">Meiosis</keyword>
<feature type="region of interest" description="Disordered" evidence="6">
    <location>
        <begin position="242"/>
        <end position="268"/>
    </location>
</feature>
<feature type="compositionally biased region" description="Basic and acidic residues" evidence="6">
    <location>
        <begin position="403"/>
        <end position="413"/>
    </location>
</feature>
<keyword evidence="7" id="KW-0812">Transmembrane</keyword>
<dbReference type="EMBL" id="LUHQ01000004">
    <property type="protein sequence ID" value="OAO98640.1"/>
    <property type="molecule type" value="Genomic_DNA"/>
</dbReference>
<evidence type="ECO:0000256" key="4">
    <source>
        <dbReference type="ARBA" id="ARBA00023242"/>
    </source>
</evidence>
<evidence type="ECO:0000259" key="8">
    <source>
        <dbReference type="PROSITE" id="PS50815"/>
    </source>
</evidence>
<gene>
    <name evidence="9" type="ordered locus">AXX17_At4g36880</name>
</gene>
<dbReference type="GO" id="GO:0007129">
    <property type="term" value="P:homologous chromosome pairing at meiosis"/>
    <property type="evidence" value="ECO:0007669"/>
    <property type="project" value="UniProtKB-ARBA"/>
</dbReference>
<feature type="transmembrane region" description="Helical" evidence="7">
    <location>
        <begin position="379"/>
        <end position="398"/>
    </location>
</feature>
<comment type="subcellular location">
    <subcellularLocation>
        <location evidence="2">Chromosome</location>
    </subcellularLocation>
    <subcellularLocation>
        <location evidence="1">Nucleus</location>
    </subcellularLocation>
</comment>
<dbReference type="PANTHER" id="PTHR48225:SF7">
    <property type="entry name" value="MEIOSIS-SPECIFIC PROTEIN HOP1"/>
    <property type="match status" value="1"/>
</dbReference>
<evidence type="ECO:0000256" key="7">
    <source>
        <dbReference type="SAM" id="Phobius"/>
    </source>
</evidence>
<keyword evidence="3" id="KW-0158">Chromosome</keyword>
<feature type="domain" description="HORMA" evidence="8">
    <location>
        <begin position="10"/>
        <end position="235"/>
    </location>
</feature>
<keyword evidence="7" id="KW-0472">Membrane</keyword>
<dbReference type="AlphaFoldDB" id="A0A178UYW0"/>
<feature type="region of interest" description="Disordered" evidence="6">
    <location>
        <begin position="400"/>
        <end position="471"/>
    </location>
</feature>
<evidence type="ECO:0000256" key="6">
    <source>
        <dbReference type="SAM" id="MobiDB-lite"/>
    </source>
</evidence>
<feature type="compositionally biased region" description="Acidic residues" evidence="6">
    <location>
        <begin position="243"/>
        <end position="253"/>
    </location>
</feature>
<dbReference type="ExpressionAtlas" id="A0A178UYW0">
    <property type="expression patterns" value="baseline and differential"/>
</dbReference>
<organism evidence="9 10">
    <name type="scientific">Arabidopsis thaliana</name>
    <name type="common">Mouse-ear cress</name>
    <dbReference type="NCBI Taxonomy" id="3702"/>
    <lineage>
        <taxon>Eukaryota</taxon>
        <taxon>Viridiplantae</taxon>
        <taxon>Streptophyta</taxon>
        <taxon>Embryophyta</taxon>
        <taxon>Tracheophyta</taxon>
        <taxon>Spermatophyta</taxon>
        <taxon>Magnoliopsida</taxon>
        <taxon>eudicotyledons</taxon>
        <taxon>Gunneridae</taxon>
        <taxon>Pentapetalae</taxon>
        <taxon>rosids</taxon>
        <taxon>malvids</taxon>
        <taxon>Brassicales</taxon>
        <taxon>Brassicaceae</taxon>
        <taxon>Camelineae</taxon>
        <taxon>Arabidopsis</taxon>
    </lineage>
</organism>
<evidence type="ECO:0000256" key="5">
    <source>
        <dbReference type="ARBA" id="ARBA00023254"/>
    </source>
</evidence>
<feature type="compositionally biased region" description="Pro residues" evidence="6">
    <location>
        <begin position="429"/>
        <end position="443"/>
    </location>
</feature>
<protein>
    <recommendedName>
        <fullName evidence="8">HORMA domain-containing protein</fullName>
    </recommendedName>
</protein>
<sequence length="509" mass="58139">MVVVSKNNEQQSLILTTELLRTAIFNISYIRGLFPVRYFKDMSVPALDLKMKKLMPMDAESRRLIGWMEKGVYDALHKKHLKKLIFYICETVDGPLIEEYISKFLGDDCYSDSDSQDVRMNINITTINTYGGTLNSTADNSIADMTLNQMSDNTSSACKMVHTLVQLMKTLDRMPEERTILMKLLYYEYVPPDYQPPFFRGCSEEEEAQYVWPKIPLRMEIGNVNSQHHVLTVKVKSVLDPYDPCEDENDNMQDDERSKGPDSLHDDQPCKVFTKPSKLILTENKDADHGEVNEDVKQDQVEHQLAKVKDTKGRPASIVQNPILQSHEYDIRRLKARLQRLERHISVPDSPQEGIRKWFAAVSSQLFYKVMEACLAGSIFAWAVGFCLFSAQIGHVFVQPKTRSSESKPKVTMEELEEKLTPPSSEPKSAPPSSEPKSAPPSSEPLEKSNKSKEKSPTEESSSTTPKPEKLAVIRRILPEIFAQRCGQRNSSFEAFAQRRTTYDYYNIR</sequence>
<dbReference type="InterPro" id="IPR036570">
    <property type="entry name" value="HORMA_dom_sf"/>
</dbReference>
<dbReference type="InterPro" id="IPR003511">
    <property type="entry name" value="HORMA_dom"/>
</dbReference>
<evidence type="ECO:0000256" key="1">
    <source>
        <dbReference type="ARBA" id="ARBA00004123"/>
    </source>
</evidence>
<dbReference type="Pfam" id="PF02301">
    <property type="entry name" value="HORMA"/>
    <property type="match status" value="1"/>
</dbReference>
<evidence type="ECO:0000256" key="2">
    <source>
        <dbReference type="ARBA" id="ARBA00004286"/>
    </source>
</evidence>
<feature type="compositionally biased region" description="Basic and acidic residues" evidence="6">
    <location>
        <begin position="445"/>
        <end position="458"/>
    </location>
</feature>
<comment type="caution">
    <text evidence="9">The sequence shown here is derived from an EMBL/GenBank/DDBJ whole genome shotgun (WGS) entry which is preliminary data.</text>
</comment>
<dbReference type="PANTHER" id="PTHR48225">
    <property type="entry name" value="HORMA DOMAIN-CONTAINING PROTEIN 1"/>
    <property type="match status" value="1"/>
</dbReference>
<dbReference type="GO" id="GO:0000228">
    <property type="term" value="C:nuclear chromosome"/>
    <property type="evidence" value="ECO:0007669"/>
    <property type="project" value="UniProtKB-ARBA"/>
</dbReference>
<evidence type="ECO:0000256" key="3">
    <source>
        <dbReference type="ARBA" id="ARBA00022454"/>
    </source>
</evidence>
<dbReference type="InterPro" id="IPR051294">
    <property type="entry name" value="HORMA_MeioticProgression"/>
</dbReference>
<dbReference type="Gene3D" id="3.30.900.10">
    <property type="entry name" value="HORMA domain"/>
    <property type="match status" value="1"/>
</dbReference>
<evidence type="ECO:0000313" key="10">
    <source>
        <dbReference type="Proteomes" id="UP000078284"/>
    </source>
</evidence>
<dbReference type="SUPFAM" id="SSF56019">
    <property type="entry name" value="The spindle assembly checkpoint protein mad2"/>
    <property type="match status" value="1"/>
</dbReference>
<name>A0A178UYW0_ARATH</name>
<keyword evidence="4" id="KW-0539">Nucleus</keyword>
<keyword evidence="7" id="KW-1133">Transmembrane helix</keyword>